<dbReference type="AlphaFoldDB" id="A0A9E7N5W0"/>
<dbReference type="Gene3D" id="1.10.8.60">
    <property type="match status" value="1"/>
</dbReference>
<organism evidence="2 3">
    <name type="scientific">Natronosalvus rutilus</name>
    <dbReference type="NCBI Taxonomy" id="2953753"/>
    <lineage>
        <taxon>Archaea</taxon>
        <taxon>Methanobacteriati</taxon>
        <taxon>Methanobacteriota</taxon>
        <taxon>Stenosarchaea group</taxon>
        <taxon>Halobacteria</taxon>
        <taxon>Halobacteriales</taxon>
        <taxon>Natrialbaceae</taxon>
        <taxon>Natronosalvus</taxon>
    </lineage>
</organism>
<gene>
    <name evidence="2" type="ORF">NGM29_09950</name>
</gene>
<evidence type="ECO:0000313" key="2">
    <source>
        <dbReference type="EMBL" id="UTF52125.1"/>
    </source>
</evidence>
<name>A0A9E7N5W0_9EURY</name>
<reference evidence="2" key="1">
    <citation type="submission" date="2022-06" db="EMBL/GenBank/DDBJ databases">
        <title>Diverse halophilic archaea isolated from saline environments.</title>
        <authorList>
            <person name="Cui H.-L."/>
        </authorList>
    </citation>
    <scope>NUCLEOTIDE SEQUENCE</scope>
    <source>
        <strain evidence="2">WLHS1</strain>
    </source>
</reference>
<keyword evidence="3" id="KW-1185">Reference proteome</keyword>
<dbReference type="Pfam" id="PF13191">
    <property type="entry name" value="AAA_16"/>
    <property type="match status" value="1"/>
</dbReference>
<evidence type="ECO:0000259" key="1">
    <source>
        <dbReference type="Pfam" id="PF13191"/>
    </source>
</evidence>
<dbReference type="Gene3D" id="3.40.50.300">
    <property type="entry name" value="P-loop containing nucleotide triphosphate hydrolases"/>
    <property type="match status" value="1"/>
</dbReference>
<accession>A0A9E7N5W0</accession>
<dbReference type="GeneID" id="73290370"/>
<proteinExistence type="predicted"/>
<dbReference type="EMBL" id="CP100355">
    <property type="protein sequence ID" value="UTF52125.1"/>
    <property type="molecule type" value="Genomic_DNA"/>
</dbReference>
<protein>
    <submittedName>
        <fullName evidence="2">AAA family ATPase</fullName>
    </submittedName>
</protein>
<dbReference type="KEGG" id="sawl:NGM29_09950"/>
<dbReference type="InterPro" id="IPR027417">
    <property type="entry name" value="P-loop_NTPase"/>
</dbReference>
<dbReference type="SUPFAM" id="SSF52540">
    <property type="entry name" value="P-loop containing nucleoside triphosphate hydrolases"/>
    <property type="match status" value="1"/>
</dbReference>
<feature type="domain" description="Orc1-like AAA ATPase" evidence="1">
    <location>
        <begin position="35"/>
        <end position="185"/>
    </location>
</feature>
<dbReference type="Proteomes" id="UP001056855">
    <property type="component" value="Chromosome"/>
</dbReference>
<dbReference type="RefSeq" id="WP_254155909.1">
    <property type="nucleotide sequence ID" value="NZ_CP100355.1"/>
</dbReference>
<sequence>MDLAERIARRRTAQPHSGFVLDREVLSPTVHRSEPVGRGSTLEALLDAVEPAFSNSLPEPFAVVGPAGSGTSAVITALFAALTAELGDSTRAIGTTTRAGSDRRAIRFVYVDARRTTSAFAFYRAVLSSLSTDSVPTSGVGTDDLHDRLAARLARPDRRAVIAVDHHDEPETIDVARVRELLEAVDESTTVIPIGRRAPTGWDGSVVEVPAYRQHELVDVVTERTAVGLAAGTLDHQAVRSLAEWADGNAHDALAAVFGAAYLATEAGAETIDDRHLEAAKADVPGGGVHVDRALALPESRQRVLVALIQVCDDETDRRSIRTLSDDIARSSSLTSGTVKRFLYELADRGLLERVSINEAVGSEGGSGGRRPSTLEPRFPTIAFQALTTAQE</sequence>
<evidence type="ECO:0000313" key="3">
    <source>
        <dbReference type="Proteomes" id="UP001056855"/>
    </source>
</evidence>
<dbReference type="InterPro" id="IPR041664">
    <property type="entry name" value="AAA_16"/>
</dbReference>